<gene>
    <name evidence="1" type="ORF">XFF6991_30008</name>
</gene>
<dbReference type="RefSeq" id="WP_227479520.1">
    <property type="nucleotide sequence ID" value="NZ_OCZC01000056.1"/>
</dbReference>
<proteinExistence type="predicted"/>
<dbReference type="AlphaFoldDB" id="A0A7Z7IY12"/>
<comment type="caution">
    <text evidence="1">The sequence shown here is derived from an EMBL/GenBank/DDBJ whole genome shotgun (WGS) entry which is preliminary data.</text>
</comment>
<organism evidence="1 2">
    <name type="scientific">Xanthomonas campestris pv. phaseoli</name>
    <dbReference type="NCBI Taxonomy" id="317013"/>
    <lineage>
        <taxon>Bacteria</taxon>
        <taxon>Pseudomonadati</taxon>
        <taxon>Pseudomonadota</taxon>
        <taxon>Gammaproteobacteria</taxon>
        <taxon>Lysobacterales</taxon>
        <taxon>Lysobacteraceae</taxon>
        <taxon>Xanthomonas</taxon>
    </lineage>
</organism>
<reference evidence="1 2" key="1">
    <citation type="submission" date="2017-10" db="EMBL/GenBank/DDBJ databases">
        <authorList>
            <person name="Regsiter A."/>
            <person name="William W."/>
        </authorList>
    </citation>
    <scope>NUCLEOTIDE SEQUENCE [LARGE SCALE GENOMIC DNA]</scope>
    <source>
        <strain evidence="1 2">CFBP6991</strain>
    </source>
</reference>
<dbReference type="Proteomes" id="UP000234345">
    <property type="component" value="Unassembled WGS sequence"/>
</dbReference>
<dbReference type="EMBL" id="OCZC01000056">
    <property type="protein sequence ID" value="SOO23688.1"/>
    <property type="molecule type" value="Genomic_DNA"/>
</dbReference>
<protein>
    <submittedName>
        <fullName evidence="1">Uncharacterized protein</fullName>
    </submittedName>
</protein>
<accession>A0A7Z7IY12</accession>
<sequence>MSVADRYPLMTAGMEERRVARFEEAVDALLAGAEEGAIRKVIYDDAKRTLGDAVYKGFDNVRGPYFHGGRWESLPEDVRNLDEKLGIPSSLHDVLALHKRLSKTTVEHPVVDAMKRFAAEALPLAEAAAALKDKLVKGRVVNPEGPAKPVNPNKVIGTCPCCSRGIAVTGGTMAHHGYERPGTGYQTDSCAGIRFKPLEVSSEGLAWLVETTQQHLDQLRKTYEGRESIRSLVRIDRRNQRVEVTPDMPEWRREFASWVATTERDIRWLESDLERLEPMLRDWKPNAEWIAANGERAGLGGDAMQGQRTDVKPGPLVTAAMSDDGLDGVGLRLPGDWTGKIKAVPVVEVPPTGLSDLDEVEGAASEQAQVVELRPGDQQAPHYHRVYAEREDGRYVLAFETHPGFDAAETSQFVRELEAYGRGKQEDREHERAAISKLVELHQQSPRDSALSSWQNLRRLAEERGLGANIGLVEATDGPSFRVAYTKNGQDTAIESTLYANGKAVTTHRGERQPGTGPTADAQWQADQFAYAHAREEGPSGPVVGHPAKAEIVRRFGEIAVELGVSKAREQEVGEQLFESMVRVHTKIEKESAALRRLIGGRAEKKSDPEASLCDWMMERSPEVREIIIRNNTRPYVPLYIDDELEPSSPNVVDAGPGP</sequence>
<name>A0A7Z7IY12_XANCH</name>
<evidence type="ECO:0000313" key="1">
    <source>
        <dbReference type="EMBL" id="SOO23688.1"/>
    </source>
</evidence>
<evidence type="ECO:0000313" key="2">
    <source>
        <dbReference type="Proteomes" id="UP000234345"/>
    </source>
</evidence>